<evidence type="ECO:0000256" key="9">
    <source>
        <dbReference type="ARBA" id="ARBA00022840"/>
    </source>
</evidence>
<feature type="binding site" evidence="17">
    <location>
        <begin position="102"/>
        <end position="103"/>
    </location>
    <ligand>
        <name>ATP</name>
        <dbReference type="ChEBI" id="CHEBI:30616"/>
    </ligand>
</feature>
<evidence type="ECO:0000256" key="4">
    <source>
        <dbReference type="ARBA" id="ARBA00022516"/>
    </source>
</evidence>
<dbReference type="OrthoDB" id="9796011at2"/>
<comment type="cofactor">
    <cofactor evidence="18">
        <name>Mg(2+)</name>
        <dbReference type="ChEBI" id="CHEBI:18420"/>
    </cofactor>
    <text evidence="18">Mn(2+), Zn(2+), Cd(2+) and Co(2+) support activity to lesser extents.</text>
</comment>
<feature type="binding site" evidence="18">
    <location>
        <position position="84"/>
    </location>
    <ligand>
        <name>a divalent metal cation</name>
        <dbReference type="ChEBI" id="CHEBI:60240"/>
    </ligand>
</feature>
<dbReference type="Gene3D" id="1.10.287.3610">
    <property type="match status" value="1"/>
</dbReference>
<evidence type="ECO:0000256" key="15">
    <source>
        <dbReference type="PIRSR" id="PIRSR600829-1"/>
    </source>
</evidence>
<organism evidence="20 21">
    <name type="scientific">Cereibacter ovatus</name>
    <dbReference type="NCBI Taxonomy" id="439529"/>
    <lineage>
        <taxon>Bacteria</taxon>
        <taxon>Pseudomonadati</taxon>
        <taxon>Pseudomonadota</taxon>
        <taxon>Alphaproteobacteria</taxon>
        <taxon>Rhodobacterales</taxon>
        <taxon>Paracoccaceae</taxon>
        <taxon>Cereibacter</taxon>
    </lineage>
</organism>
<reference evidence="21" key="1">
    <citation type="submission" date="2017-08" db="EMBL/GenBank/DDBJ databases">
        <authorList>
            <person name="Varghese N."/>
            <person name="Submissions S."/>
        </authorList>
    </citation>
    <scope>NUCLEOTIDE SEQUENCE [LARGE SCALE GENOMIC DNA]</scope>
    <source>
        <strain evidence="21">JA234</strain>
    </source>
</reference>
<evidence type="ECO:0000256" key="17">
    <source>
        <dbReference type="PIRSR" id="PIRSR600829-3"/>
    </source>
</evidence>
<evidence type="ECO:0000256" key="3">
    <source>
        <dbReference type="ARBA" id="ARBA00022475"/>
    </source>
</evidence>
<accession>A0A285CLI7</accession>
<dbReference type="Pfam" id="PF01219">
    <property type="entry name" value="DAGK_prokar"/>
    <property type="match status" value="1"/>
</dbReference>
<feature type="binding site" evidence="18">
    <location>
        <position position="36"/>
    </location>
    <ligand>
        <name>a divalent metal cation</name>
        <dbReference type="ChEBI" id="CHEBI:60240"/>
    </ligand>
</feature>
<keyword evidence="14" id="KW-1208">Phospholipid metabolism</keyword>
<keyword evidence="3" id="KW-1003">Cell membrane</keyword>
<evidence type="ECO:0000256" key="19">
    <source>
        <dbReference type="SAM" id="Phobius"/>
    </source>
</evidence>
<dbReference type="RefSeq" id="WP_097029090.1">
    <property type="nucleotide sequence ID" value="NZ_OAOQ01000002.1"/>
</dbReference>
<evidence type="ECO:0000256" key="13">
    <source>
        <dbReference type="ARBA" id="ARBA00023209"/>
    </source>
</evidence>
<evidence type="ECO:0000256" key="5">
    <source>
        <dbReference type="ARBA" id="ARBA00022679"/>
    </source>
</evidence>
<keyword evidence="6 19" id="KW-0812">Transmembrane</keyword>
<feature type="binding site" evidence="17">
    <location>
        <position position="36"/>
    </location>
    <ligand>
        <name>ATP</name>
        <dbReference type="ChEBI" id="CHEBI:30616"/>
    </ligand>
</feature>
<keyword evidence="7 17" id="KW-0547">Nucleotide-binding</keyword>
<feature type="binding site" evidence="16">
    <location>
        <position position="106"/>
    </location>
    <ligand>
        <name>substrate</name>
    </ligand>
</feature>
<sequence>MTDHADLPRPPRAEGASHLLASARHSLGGLRRLSHETAFRHEMFAGAAGLALLLAARASLAEIMGAAVLFLLLLATEALNTAIEVVVDHLAPGWAEFARDAKDLGSLAVLCLIGANLAFLVYALAT</sequence>
<gene>
    <name evidence="20" type="ORF">SAMN05878503_10241</name>
</gene>
<evidence type="ECO:0000256" key="6">
    <source>
        <dbReference type="ARBA" id="ARBA00022692"/>
    </source>
</evidence>
<evidence type="ECO:0000256" key="14">
    <source>
        <dbReference type="ARBA" id="ARBA00023264"/>
    </source>
</evidence>
<keyword evidence="5" id="KW-0808">Transferase</keyword>
<keyword evidence="13" id="KW-0594">Phospholipid biosynthesis</keyword>
<feature type="binding site" evidence="16">
    <location>
        <position position="77"/>
    </location>
    <ligand>
        <name>substrate</name>
    </ligand>
</feature>
<dbReference type="Proteomes" id="UP000219467">
    <property type="component" value="Unassembled WGS sequence"/>
</dbReference>
<evidence type="ECO:0000256" key="18">
    <source>
        <dbReference type="PIRSR" id="PIRSR600829-4"/>
    </source>
</evidence>
<keyword evidence="18" id="KW-0479">Metal-binding</keyword>
<keyword evidence="8 20" id="KW-0418">Kinase</keyword>
<evidence type="ECO:0000256" key="10">
    <source>
        <dbReference type="ARBA" id="ARBA00022989"/>
    </source>
</evidence>
<comment type="similarity">
    <text evidence="2">Belongs to the bacterial diacylglycerol kinase family.</text>
</comment>
<dbReference type="PANTHER" id="PTHR34299:SF1">
    <property type="entry name" value="DIACYLGLYCEROL KINASE"/>
    <property type="match status" value="1"/>
</dbReference>
<dbReference type="GO" id="GO:0005524">
    <property type="term" value="F:ATP binding"/>
    <property type="evidence" value="ECO:0007669"/>
    <property type="project" value="UniProtKB-KW"/>
</dbReference>
<evidence type="ECO:0000256" key="11">
    <source>
        <dbReference type="ARBA" id="ARBA00023098"/>
    </source>
</evidence>
<evidence type="ECO:0000256" key="16">
    <source>
        <dbReference type="PIRSR" id="PIRSR600829-2"/>
    </source>
</evidence>
<dbReference type="PANTHER" id="PTHR34299">
    <property type="entry name" value="DIACYLGLYCEROL KINASE"/>
    <property type="match status" value="1"/>
</dbReference>
<dbReference type="GO" id="GO:0008654">
    <property type="term" value="P:phospholipid biosynthetic process"/>
    <property type="evidence" value="ECO:0007669"/>
    <property type="project" value="UniProtKB-KW"/>
</dbReference>
<keyword evidence="18" id="KW-0460">Magnesium</keyword>
<name>A0A285CLI7_9RHOB</name>
<evidence type="ECO:0000256" key="12">
    <source>
        <dbReference type="ARBA" id="ARBA00023136"/>
    </source>
</evidence>
<evidence type="ECO:0000313" key="20">
    <source>
        <dbReference type="EMBL" id="SNX68275.1"/>
    </source>
</evidence>
<dbReference type="GO" id="GO:0016301">
    <property type="term" value="F:kinase activity"/>
    <property type="evidence" value="ECO:0007669"/>
    <property type="project" value="UniProtKB-KW"/>
</dbReference>
<dbReference type="PROSITE" id="PS01069">
    <property type="entry name" value="DAGK_PROKAR"/>
    <property type="match status" value="1"/>
</dbReference>
<keyword evidence="9 17" id="KW-0067">ATP-binding</keyword>
<feature type="binding site" evidence="17">
    <location>
        <position position="84"/>
    </location>
    <ligand>
        <name>ATP</name>
        <dbReference type="ChEBI" id="CHEBI:30616"/>
    </ligand>
</feature>
<feature type="binding site" evidence="16">
    <location>
        <begin position="38"/>
        <end position="42"/>
    </location>
    <ligand>
        <name>substrate</name>
    </ligand>
</feature>
<comment type="subcellular location">
    <subcellularLocation>
        <location evidence="1">Cell membrane</location>
        <topology evidence="1">Multi-pass membrane protein</topology>
    </subcellularLocation>
</comment>
<dbReference type="InterPro" id="IPR000829">
    <property type="entry name" value="DAGK"/>
</dbReference>
<evidence type="ECO:0000256" key="8">
    <source>
        <dbReference type="ARBA" id="ARBA00022777"/>
    </source>
</evidence>
<evidence type="ECO:0000256" key="1">
    <source>
        <dbReference type="ARBA" id="ARBA00004651"/>
    </source>
</evidence>
<keyword evidence="12 19" id="KW-0472">Membrane</keyword>
<dbReference type="EMBL" id="OAOQ01000002">
    <property type="protein sequence ID" value="SNX68275.1"/>
    <property type="molecule type" value="Genomic_DNA"/>
</dbReference>
<keyword evidence="10 19" id="KW-1133">Transmembrane helix</keyword>
<keyword evidence="11" id="KW-0443">Lipid metabolism</keyword>
<keyword evidence="21" id="KW-1185">Reference proteome</keyword>
<evidence type="ECO:0000313" key="21">
    <source>
        <dbReference type="Proteomes" id="UP000219467"/>
    </source>
</evidence>
<dbReference type="AlphaFoldDB" id="A0A285CLI7"/>
<protein>
    <submittedName>
        <fullName evidence="20">Diacylglycerol kinase</fullName>
    </submittedName>
</protein>
<keyword evidence="4" id="KW-0444">Lipid biosynthesis</keyword>
<dbReference type="InterPro" id="IPR036945">
    <property type="entry name" value="DAGK_sf"/>
</dbReference>
<dbReference type="GO" id="GO:0046872">
    <property type="term" value="F:metal ion binding"/>
    <property type="evidence" value="ECO:0007669"/>
    <property type="project" value="UniProtKB-KW"/>
</dbReference>
<feature type="active site" description="Proton acceptor" evidence="15">
    <location>
        <position position="77"/>
    </location>
</feature>
<dbReference type="GO" id="GO:0005886">
    <property type="term" value="C:plasma membrane"/>
    <property type="evidence" value="ECO:0007669"/>
    <property type="project" value="UniProtKB-SubCell"/>
</dbReference>
<evidence type="ECO:0000256" key="2">
    <source>
        <dbReference type="ARBA" id="ARBA00005967"/>
    </source>
</evidence>
<evidence type="ECO:0000256" key="7">
    <source>
        <dbReference type="ARBA" id="ARBA00022741"/>
    </source>
</evidence>
<proteinExistence type="inferred from homology"/>
<feature type="transmembrane region" description="Helical" evidence="19">
    <location>
        <begin position="107"/>
        <end position="125"/>
    </location>
</feature>